<dbReference type="InterPro" id="IPR001611">
    <property type="entry name" value="Leu-rich_rpt"/>
</dbReference>
<dbReference type="Pfam" id="PF13516">
    <property type="entry name" value="LRR_6"/>
    <property type="match status" value="1"/>
</dbReference>
<accession>A0AA86TUN1</accession>
<dbReference type="PANTHER" id="PTHR46652:SF3">
    <property type="entry name" value="LEUCINE-RICH REPEAT-CONTAINING PROTEIN 9"/>
    <property type="match status" value="1"/>
</dbReference>
<sequence length="507" mass="59381">MTLNENTPLNNRIMQLYYQEHCKIKDINRKPNKIFLDVSLYFQLLSPVASQIFQFQKVPTTAQLQQRQEEIINEYKTCDLYSIMKDIETEVQKSDQKILEKLSSLKQYDSDIQNNIFSIRDHNTLYSLKFIDKLQNITDNTKVTVKNCELLNFDEVPTKIEDLTIESCSIENLEGIQQMKQLKALTISKNQLENTDLSQLYYMKKLNYLNLSSNQLGDNQSLFQNQLEKQLSNLTILDLKDNKITKVPSFQCMQFLMQLNLSCNNISDISPLYSNNNLQTLIVEDNKIISLNHRTAQHNILQNLQILSLQRNSLIDITDLQYIICLTHLDLSVNQIIDIKPLKCLVNMQYLNLDRNRIYNIWPLKYLTLLEELMISYNSIVDIHVLKYLNVVNIVKLNYNEVHDVSVLNNKSLELVEARSNFIQDFYQIKVKSSTLQSQMRDDALQLQANLIKRIFLTNDLLQNVRDKKITLNSQKFRNKIDELKNEAVRSQITFTTNVVSLFQKLQ</sequence>
<gene>
    <name evidence="4" type="ORF">HINF_LOCUS11035</name>
    <name evidence="3" type="ORF">HINF_LOCUS9918</name>
</gene>
<dbReference type="SUPFAM" id="SSF52058">
    <property type="entry name" value="L domain-like"/>
    <property type="match status" value="1"/>
</dbReference>
<keyword evidence="2" id="KW-0677">Repeat</keyword>
<dbReference type="Proteomes" id="UP001642409">
    <property type="component" value="Unassembled WGS sequence"/>
</dbReference>
<dbReference type="EMBL" id="CAXDID020000024">
    <property type="protein sequence ID" value="CAL5989799.1"/>
    <property type="molecule type" value="Genomic_DNA"/>
</dbReference>
<keyword evidence="1" id="KW-0433">Leucine-rich repeat</keyword>
<dbReference type="InterPro" id="IPR032675">
    <property type="entry name" value="LRR_dom_sf"/>
</dbReference>
<reference evidence="4 5" key="2">
    <citation type="submission" date="2024-07" db="EMBL/GenBank/DDBJ databases">
        <authorList>
            <person name="Akdeniz Z."/>
        </authorList>
    </citation>
    <scope>NUCLEOTIDE SEQUENCE [LARGE SCALE GENOMIC DNA]</scope>
</reference>
<protein>
    <submittedName>
        <fullName evidence="3">Leucine-rich repeat domain-containing protein</fullName>
    </submittedName>
    <submittedName>
        <fullName evidence="4">Leucine-rich_repeat domain-containing protein</fullName>
    </submittedName>
</protein>
<name>A0AA86TUN1_9EUKA</name>
<evidence type="ECO:0000256" key="2">
    <source>
        <dbReference type="ARBA" id="ARBA00022737"/>
    </source>
</evidence>
<evidence type="ECO:0000313" key="3">
    <source>
        <dbReference type="EMBL" id="CAI9922273.1"/>
    </source>
</evidence>
<evidence type="ECO:0000313" key="4">
    <source>
        <dbReference type="EMBL" id="CAL5989799.1"/>
    </source>
</evidence>
<keyword evidence="5" id="KW-1185">Reference proteome</keyword>
<evidence type="ECO:0000313" key="5">
    <source>
        <dbReference type="Proteomes" id="UP001642409"/>
    </source>
</evidence>
<reference evidence="3" key="1">
    <citation type="submission" date="2023-06" db="EMBL/GenBank/DDBJ databases">
        <authorList>
            <person name="Kurt Z."/>
        </authorList>
    </citation>
    <scope>NUCLEOTIDE SEQUENCE</scope>
</reference>
<dbReference type="InterPro" id="IPR025875">
    <property type="entry name" value="Leu-rich_rpt_4"/>
</dbReference>
<organism evidence="3">
    <name type="scientific">Hexamita inflata</name>
    <dbReference type="NCBI Taxonomy" id="28002"/>
    <lineage>
        <taxon>Eukaryota</taxon>
        <taxon>Metamonada</taxon>
        <taxon>Diplomonadida</taxon>
        <taxon>Hexamitidae</taxon>
        <taxon>Hexamitinae</taxon>
        <taxon>Hexamita</taxon>
    </lineage>
</organism>
<proteinExistence type="predicted"/>
<dbReference type="SMART" id="SM00369">
    <property type="entry name" value="LRR_TYP"/>
    <property type="match status" value="6"/>
</dbReference>
<dbReference type="InterPro" id="IPR003591">
    <property type="entry name" value="Leu-rich_rpt_typical-subtyp"/>
</dbReference>
<dbReference type="EMBL" id="CATOUU010000248">
    <property type="protein sequence ID" value="CAI9922273.1"/>
    <property type="molecule type" value="Genomic_DNA"/>
</dbReference>
<dbReference type="SMART" id="SM00365">
    <property type="entry name" value="LRR_SD22"/>
    <property type="match status" value="4"/>
</dbReference>
<dbReference type="Gene3D" id="3.80.10.10">
    <property type="entry name" value="Ribonuclease Inhibitor"/>
    <property type="match status" value="1"/>
</dbReference>
<comment type="caution">
    <text evidence="3">The sequence shown here is derived from an EMBL/GenBank/DDBJ whole genome shotgun (WGS) entry which is preliminary data.</text>
</comment>
<evidence type="ECO:0000256" key="1">
    <source>
        <dbReference type="ARBA" id="ARBA00022614"/>
    </source>
</evidence>
<dbReference type="PROSITE" id="PS51450">
    <property type="entry name" value="LRR"/>
    <property type="match status" value="5"/>
</dbReference>
<dbReference type="PANTHER" id="PTHR46652">
    <property type="entry name" value="LEUCINE-RICH REPEAT AND IQ DOMAIN-CONTAINING PROTEIN 1-RELATED"/>
    <property type="match status" value="1"/>
</dbReference>
<dbReference type="InterPro" id="IPR050836">
    <property type="entry name" value="SDS22/Internalin_LRR"/>
</dbReference>
<dbReference type="Pfam" id="PF12799">
    <property type="entry name" value="LRR_4"/>
    <property type="match status" value="1"/>
</dbReference>
<dbReference type="AlphaFoldDB" id="A0AA86TUN1"/>